<organism evidence="2 3">
    <name type="scientific">Pristionchus entomophagus</name>
    <dbReference type="NCBI Taxonomy" id="358040"/>
    <lineage>
        <taxon>Eukaryota</taxon>
        <taxon>Metazoa</taxon>
        <taxon>Ecdysozoa</taxon>
        <taxon>Nematoda</taxon>
        <taxon>Chromadorea</taxon>
        <taxon>Rhabditida</taxon>
        <taxon>Rhabditina</taxon>
        <taxon>Diplogasteromorpha</taxon>
        <taxon>Diplogasteroidea</taxon>
        <taxon>Neodiplogasteridae</taxon>
        <taxon>Pristionchus</taxon>
    </lineage>
</organism>
<reference evidence="2" key="1">
    <citation type="submission" date="2023-10" db="EMBL/GenBank/DDBJ databases">
        <title>Genome assembly of Pristionchus species.</title>
        <authorList>
            <person name="Yoshida K."/>
            <person name="Sommer R.J."/>
        </authorList>
    </citation>
    <scope>NUCLEOTIDE SEQUENCE</scope>
    <source>
        <strain evidence="2">RS0144</strain>
    </source>
</reference>
<feature type="domain" description="C2H2-type" evidence="1">
    <location>
        <begin position="474"/>
        <end position="496"/>
    </location>
</feature>
<accession>A0AAV5UG92</accession>
<evidence type="ECO:0000313" key="3">
    <source>
        <dbReference type="Proteomes" id="UP001432027"/>
    </source>
</evidence>
<feature type="non-terminal residue" evidence="2">
    <location>
        <position position="1"/>
    </location>
</feature>
<sequence>GEQTLRGPFSEREMQNRYRDKEINPMARVYFTDGAEIEKSYTLLELRSLCGIGCPFINPESLPVNRPSNTDEIQMKGILMGLTEIRSQCVKLDDMETEIESMTLYIKTKKIASLRSKSDPKNKTAIARSYYESGPNLYGLTRAERLEKLNKGIDALRFTLHSLPSLEDRVTATRAACEANSIEHAKFAYSKMYVTTDITVIKEDEKQIEAMNADLVDDVWMIDYEKAPVRPKQCSRTNWVLHTKMAKKLAKAVHHLCVTMKTGSTRTLDMKSIYDTTQSVDKWYPKWGKGALELEIGYLIAHELVMALKDIDYFFCIFCQSMQFNVKQGLGHFGSGEHAHCIEEPDGVDQERWMGQRYIAFITLMLKSVTTFQYDLHDTDTTQALAPFLMRNFLSPSPRSDYTPFKNFLKDMNIKYEDKINGNIDCGKLNDTVYAASILQRIVEKHKSDIGRQLFAEIDSYFMEAEKEGQHFYCTECQSILTSRARYYKHIKNLVHISRISQLIFKDKTHTFDIFSLSINIHMSKKN</sequence>
<name>A0AAV5UG92_9BILA</name>
<evidence type="ECO:0000259" key="1">
    <source>
        <dbReference type="PROSITE" id="PS00028"/>
    </source>
</evidence>
<gene>
    <name evidence="2" type="ORF">PENTCL1PPCAC_27229</name>
</gene>
<evidence type="ECO:0000313" key="2">
    <source>
        <dbReference type="EMBL" id="GMT05055.1"/>
    </source>
</evidence>
<dbReference type="EMBL" id="BTSX01000006">
    <property type="protein sequence ID" value="GMT05055.1"/>
    <property type="molecule type" value="Genomic_DNA"/>
</dbReference>
<dbReference type="PROSITE" id="PS00028">
    <property type="entry name" value="ZINC_FINGER_C2H2_1"/>
    <property type="match status" value="1"/>
</dbReference>
<keyword evidence="3" id="KW-1185">Reference proteome</keyword>
<proteinExistence type="predicted"/>
<comment type="caution">
    <text evidence="2">The sequence shown here is derived from an EMBL/GenBank/DDBJ whole genome shotgun (WGS) entry which is preliminary data.</text>
</comment>
<dbReference type="AlphaFoldDB" id="A0AAV5UG92"/>
<dbReference type="Proteomes" id="UP001432027">
    <property type="component" value="Unassembled WGS sequence"/>
</dbReference>
<protein>
    <recommendedName>
        <fullName evidence="1">C2H2-type domain-containing protein</fullName>
    </recommendedName>
</protein>
<dbReference type="InterPro" id="IPR013087">
    <property type="entry name" value="Znf_C2H2_type"/>
</dbReference>